<comment type="similarity">
    <text evidence="1">Belongs to the GSP E family.</text>
</comment>
<dbReference type="RefSeq" id="WP_047858286.1">
    <property type="nucleotide sequence ID" value="NZ_CP011509.1"/>
</dbReference>
<protein>
    <recommendedName>
        <fullName evidence="3">Bacterial type II secretion system protein E domain-containing protein</fullName>
    </recommendedName>
</protein>
<evidence type="ECO:0000313" key="4">
    <source>
        <dbReference type="EMBL" id="AKJ04479.1"/>
    </source>
</evidence>
<name>A0AAC8QBN2_9BACT</name>
<evidence type="ECO:0000313" key="5">
    <source>
        <dbReference type="EMBL" id="REG37450.1"/>
    </source>
</evidence>
<feature type="region of interest" description="Disordered" evidence="2">
    <location>
        <begin position="155"/>
        <end position="185"/>
    </location>
</feature>
<reference evidence="5 7" key="2">
    <citation type="submission" date="2018-08" db="EMBL/GenBank/DDBJ databases">
        <title>Genomic Encyclopedia of Archaeal and Bacterial Type Strains, Phase II (KMG-II): from individual species to whole genera.</title>
        <authorList>
            <person name="Goeker M."/>
        </authorList>
    </citation>
    <scope>NUCLEOTIDE SEQUENCE [LARGE SCALE GENOMIC DNA]</scope>
    <source>
        <strain evidence="5 7">DSM 2261</strain>
    </source>
</reference>
<dbReference type="InterPro" id="IPR027417">
    <property type="entry name" value="P-loop_NTPase"/>
</dbReference>
<dbReference type="Gene3D" id="3.40.50.300">
    <property type="entry name" value="P-loop containing nucleotide triphosphate hydrolases"/>
    <property type="match status" value="1"/>
</dbReference>
<evidence type="ECO:0000313" key="6">
    <source>
        <dbReference type="Proteomes" id="UP000035579"/>
    </source>
</evidence>
<gene>
    <name evidence="4" type="ORF">AA314_06105</name>
    <name evidence="5" type="ORF">ATI61_101434</name>
</gene>
<dbReference type="Proteomes" id="UP000256345">
    <property type="component" value="Unassembled WGS sequence"/>
</dbReference>
<dbReference type="KEGG" id="age:AA314_06105"/>
<accession>A0AAC8QBN2</accession>
<keyword evidence="7" id="KW-1185">Reference proteome</keyword>
<dbReference type="EMBL" id="CP011509">
    <property type="protein sequence ID" value="AKJ04479.1"/>
    <property type="molecule type" value="Genomic_DNA"/>
</dbReference>
<organism evidence="4 6">
    <name type="scientific">Archangium gephyra</name>
    <dbReference type="NCBI Taxonomy" id="48"/>
    <lineage>
        <taxon>Bacteria</taxon>
        <taxon>Pseudomonadati</taxon>
        <taxon>Myxococcota</taxon>
        <taxon>Myxococcia</taxon>
        <taxon>Myxococcales</taxon>
        <taxon>Cystobacterineae</taxon>
        <taxon>Archangiaceae</taxon>
        <taxon>Archangium</taxon>
    </lineage>
</organism>
<feature type="domain" description="Bacterial type II secretion system protein E" evidence="3">
    <location>
        <begin position="539"/>
        <end position="596"/>
    </location>
</feature>
<dbReference type="Pfam" id="PF00437">
    <property type="entry name" value="T2SSE"/>
    <property type="match status" value="1"/>
</dbReference>
<evidence type="ECO:0000313" key="7">
    <source>
        <dbReference type="Proteomes" id="UP000256345"/>
    </source>
</evidence>
<dbReference type="InterPro" id="IPR001482">
    <property type="entry name" value="T2SS/T4SS_dom"/>
</dbReference>
<proteinExistence type="inferred from homology"/>
<evidence type="ECO:0000256" key="1">
    <source>
        <dbReference type="ARBA" id="ARBA00006611"/>
    </source>
</evidence>
<sequence>MNMRLDENLPEVRDWREVLYAVDAPLREAGFVGREPPPRFSEVAPLLTPPQQVLWLTDDFVEAACQRNPLSSWKGVFAPEDGLARERLEALVAAGEAFAPEVAALVHWTLGISPEAPVARVVPALWHYRGAALRRFFEALVQRWPEALSLEQLSATGAPRRETHPAASGPVRFPQARWTPGDGDGEESLSRGLVLSQALLALWRAGAGDAELVRFHEEFLREWGQEAGTLARWLSVAGPDAARLDVLRTRIHAPRPARLEERAVRSYESVRERIDSTLGEGRCSVDEAARRLSPVERVTWALDELYAAMCRGTFHLWDQGWAQGDFDGPGLVSRIAVAARELEPLASDLFQWTARWARERGIPLVSMVPDVWLDGLDEGEAFIRAVAERWPEELEPHLLPEPPRWSRPLLAPSTGSVRYPELAIGFTPQGAGCPVQSPAQASSQRIAARVLFTLWRAGVSDEELAAFSREYGEASKGEPEVLSRWVLFDGDGGDAERREALRERLHPQDPIAKWMGVAELSYPLFLLVEEEDLDVLQPHLSQPEQERYRPTPDLPFTQWLRSMLRMDPDWLMVSASELDADGARMLLQASLTGHNIIVGGDGPGVERLREAFLELQFPWEQLLDYRKGRGRRPALA</sequence>
<evidence type="ECO:0000256" key="2">
    <source>
        <dbReference type="SAM" id="MobiDB-lite"/>
    </source>
</evidence>
<reference evidence="4 6" key="1">
    <citation type="submission" date="2015-05" db="EMBL/GenBank/DDBJ databases">
        <title>Genome assembly of Archangium gephyra DSM 2261.</title>
        <authorList>
            <person name="Sharma G."/>
            <person name="Subramanian S."/>
        </authorList>
    </citation>
    <scope>NUCLEOTIDE SEQUENCE [LARGE SCALE GENOMIC DNA]</scope>
    <source>
        <strain evidence="4 6">DSM 2261</strain>
    </source>
</reference>
<dbReference type="Proteomes" id="UP000035579">
    <property type="component" value="Chromosome"/>
</dbReference>
<dbReference type="AlphaFoldDB" id="A0AAC8QBN2"/>
<dbReference type="EMBL" id="QUMU01000001">
    <property type="protein sequence ID" value="REG37450.1"/>
    <property type="molecule type" value="Genomic_DNA"/>
</dbReference>
<evidence type="ECO:0000259" key="3">
    <source>
        <dbReference type="Pfam" id="PF00437"/>
    </source>
</evidence>